<protein>
    <submittedName>
        <fullName evidence="1">Uncharacterized protein</fullName>
    </submittedName>
</protein>
<gene>
    <name evidence="1" type="ORF">CVT26_006404</name>
</gene>
<name>A0A409W642_9AGAR</name>
<proteinExistence type="predicted"/>
<dbReference type="EMBL" id="NHYE01005373">
    <property type="protein sequence ID" value="PPQ73952.1"/>
    <property type="molecule type" value="Genomic_DNA"/>
</dbReference>
<evidence type="ECO:0000313" key="2">
    <source>
        <dbReference type="Proteomes" id="UP000284706"/>
    </source>
</evidence>
<evidence type="ECO:0000313" key="1">
    <source>
        <dbReference type="EMBL" id="PPQ73952.1"/>
    </source>
</evidence>
<reference evidence="1 2" key="1">
    <citation type="journal article" date="2018" name="Evol. Lett.">
        <title>Horizontal gene cluster transfer increased hallucinogenic mushroom diversity.</title>
        <authorList>
            <person name="Reynolds H.T."/>
            <person name="Vijayakumar V."/>
            <person name="Gluck-Thaler E."/>
            <person name="Korotkin H.B."/>
            <person name="Matheny P.B."/>
            <person name="Slot J.C."/>
        </authorList>
    </citation>
    <scope>NUCLEOTIDE SEQUENCE [LARGE SCALE GENOMIC DNA]</scope>
    <source>
        <strain evidence="1 2">SRW20</strain>
    </source>
</reference>
<sequence length="212" mass="23317">MGICELSGVHSQIPRGCFPRDFICRLLSLLLTTYDTTKCLPSRCASIPGFGGSGPRERSLNCCDPLLLNGRSECRANEGAYAPSQIPAAEDRPLLTHVLSNKHTLMSSLQSEHTESCTRLLMLLVYGLLSSVPIGTFTQLGSWLQMVVHVLAKRHFLSTAYMVTTSITSKAPIHSSFLFPGPIMLVQSILLRLVLHPCTWNGGSRRFSVRMV</sequence>
<dbReference type="AlphaFoldDB" id="A0A409W642"/>
<dbReference type="Proteomes" id="UP000284706">
    <property type="component" value="Unassembled WGS sequence"/>
</dbReference>
<organism evidence="1 2">
    <name type="scientific">Gymnopilus dilepis</name>
    <dbReference type="NCBI Taxonomy" id="231916"/>
    <lineage>
        <taxon>Eukaryota</taxon>
        <taxon>Fungi</taxon>
        <taxon>Dikarya</taxon>
        <taxon>Basidiomycota</taxon>
        <taxon>Agaricomycotina</taxon>
        <taxon>Agaricomycetes</taxon>
        <taxon>Agaricomycetidae</taxon>
        <taxon>Agaricales</taxon>
        <taxon>Agaricineae</taxon>
        <taxon>Hymenogastraceae</taxon>
        <taxon>Gymnopilus</taxon>
    </lineage>
</organism>
<comment type="caution">
    <text evidence="1">The sequence shown here is derived from an EMBL/GenBank/DDBJ whole genome shotgun (WGS) entry which is preliminary data.</text>
</comment>
<accession>A0A409W642</accession>
<keyword evidence="2" id="KW-1185">Reference proteome</keyword>
<dbReference type="InParanoid" id="A0A409W642"/>
<dbReference type="OrthoDB" id="10643497at2759"/>